<evidence type="ECO:0000313" key="3">
    <source>
        <dbReference type="Proteomes" id="UP000244384"/>
    </source>
</evidence>
<gene>
    <name evidence="2" type="ORF">C3E78_08870</name>
</gene>
<accession>A0A5F2EQW5</accession>
<dbReference type="AlphaFoldDB" id="A0A2S0WS13"/>
<name>A0A2S0WS13_9ACTN</name>
<dbReference type="Pfam" id="PF05368">
    <property type="entry name" value="NmrA"/>
    <property type="match status" value="1"/>
</dbReference>
<evidence type="ECO:0000313" key="2">
    <source>
        <dbReference type="EMBL" id="AWB94117.1"/>
    </source>
</evidence>
<feature type="domain" description="NmrA-like" evidence="1">
    <location>
        <begin position="6"/>
        <end position="265"/>
    </location>
</feature>
<dbReference type="Proteomes" id="UP000244384">
    <property type="component" value="Chromosome"/>
</dbReference>
<dbReference type="InterPro" id="IPR036291">
    <property type="entry name" value="NAD(P)-bd_dom_sf"/>
</dbReference>
<proteinExistence type="predicted"/>
<dbReference type="PANTHER" id="PTHR43162:SF1">
    <property type="entry name" value="PRESTALK A DIFFERENTIATION PROTEIN A"/>
    <property type="match status" value="1"/>
</dbReference>
<dbReference type="PANTHER" id="PTHR43162">
    <property type="match status" value="1"/>
</dbReference>
<sequence>MTGRQGKILAVGAAGEFAGAVVPALASRGADVTGMVRHAGQMDGVLARGASDVVLGDLTDDASVRRALDGVDSAFYVPPAFISHEAQLGQRFVAAAVDAGVRRIVFLSVVHPVLSALVNHAAKAPVEEAILDSGLEYTFLHPTLYFQMLGRSFPQVVRTGVLAEPWSPATAFSRVDVRDIAEVAARALLDDDLVYGTFDLASPGWTNRDDVARLISEVTGTHVVAERLPDAATASAPEPLRTMFRHYDSHGLRANPLVLESVLGRPARTLRDYVTELHHQHDSAREDAS</sequence>
<dbReference type="InterPro" id="IPR051604">
    <property type="entry name" value="Ergot_Alk_Oxidoreductase"/>
</dbReference>
<dbReference type="OrthoDB" id="3250520at2"/>
<accession>A0A2S0WS13</accession>
<dbReference type="KEGG" id="aez:C3E78_08870"/>
<dbReference type="SUPFAM" id="SSF51735">
    <property type="entry name" value="NAD(P)-binding Rossmann-fold domains"/>
    <property type="match status" value="1"/>
</dbReference>
<evidence type="ECO:0000259" key="1">
    <source>
        <dbReference type="Pfam" id="PF05368"/>
    </source>
</evidence>
<dbReference type="Gene3D" id="3.40.50.720">
    <property type="entry name" value="NAD(P)-binding Rossmann-like Domain"/>
    <property type="match status" value="1"/>
</dbReference>
<reference evidence="3" key="1">
    <citation type="submission" date="2018-01" db="EMBL/GenBank/DDBJ databases">
        <authorList>
            <person name="Li J."/>
        </authorList>
    </citation>
    <scope>NUCLEOTIDE SEQUENCE [LARGE SCALE GENOMIC DNA]</scope>
    <source>
        <strain evidence="3">592</strain>
    </source>
</reference>
<protein>
    <submittedName>
        <fullName evidence="2">Epimerase</fullName>
    </submittedName>
</protein>
<keyword evidence="3" id="KW-1185">Reference proteome</keyword>
<organism evidence="2 3">
    <name type="scientific">Aeromicrobium chenweiae</name>
    <dbReference type="NCBI Taxonomy" id="2079793"/>
    <lineage>
        <taxon>Bacteria</taxon>
        <taxon>Bacillati</taxon>
        <taxon>Actinomycetota</taxon>
        <taxon>Actinomycetes</taxon>
        <taxon>Propionibacteriales</taxon>
        <taxon>Nocardioidaceae</taxon>
        <taxon>Aeromicrobium</taxon>
    </lineage>
</organism>
<dbReference type="InterPro" id="IPR008030">
    <property type="entry name" value="NmrA-like"/>
</dbReference>
<dbReference type="EMBL" id="CP026952">
    <property type="protein sequence ID" value="AWB94117.1"/>
    <property type="molecule type" value="Genomic_DNA"/>
</dbReference>
<dbReference type="Gene3D" id="3.90.25.10">
    <property type="entry name" value="UDP-galactose 4-epimerase, domain 1"/>
    <property type="match status" value="1"/>
</dbReference>
<dbReference type="RefSeq" id="WP_108580828.1">
    <property type="nucleotide sequence ID" value="NZ_CP026952.1"/>
</dbReference>